<organism evidence="2 3">
    <name type="scientific">Bdellovibrio reynosensis</name>
    <dbReference type="NCBI Taxonomy" id="2835041"/>
    <lineage>
        <taxon>Bacteria</taxon>
        <taxon>Pseudomonadati</taxon>
        <taxon>Bdellovibrionota</taxon>
        <taxon>Bdellovibrionia</taxon>
        <taxon>Bdellovibrionales</taxon>
        <taxon>Pseudobdellovibrionaceae</taxon>
        <taxon>Bdellovibrio</taxon>
    </lineage>
</organism>
<evidence type="ECO:0000313" key="2">
    <source>
        <dbReference type="EMBL" id="UOF00914.1"/>
    </source>
</evidence>
<dbReference type="EMBL" id="CP093442">
    <property type="protein sequence ID" value="UOF00914.1"/>
    <property type="molecule type" value="Genomic_DNA"/>
</dbReference>
<evidence type="ECO:0000313" key="3">
    <source>
        <dbReference type="Proteomes" id="UP000830116"/>
    </source>
</evidence>
<gene>
    <name evidence="2" type="ORF">MNR06_14525</name>
</gene>
<dbReference type="RefSeq" id="WP_243537108.1">
    <property type="nucleotide sequence ID" value="NZ_CP093442.1"/>
</dbReference>
<reference evidence="2" key="1">
    <citation type="submission" date="2022-03" db="EMBL/GenBank/DDBJ databases">
        <title>Genome Identification and Characterization of new species Bdellovibrio reynosense LBG001 sp. nov. from a Mexico soil sample.</title>
        <authorList>
            <person name="Camilli A."/>
            <person name="Ajao Y."/>
            <person name="Guo X."/>
        </authorList>
    </citation>
    <scope>NUCLEOTIDE SEQUENCE</scope>
    <source>
        <strain evidence="2">LBG001</strain>
    </source>
</reference>
<sequence length="131" mass="15183">MKSQIVLFLMPVFFVLNSFAEENAPNEAPWVEVVNQFVVAETMTLAELSNKKNTPEYSEVRVQILSSGARIQRAEVVNFSRMSMPIWQVEGDYSAGMERADRFPLMRVRTIRMYLTTLQPFEVVQIKVMMR</sequence>
<keyword evidence="3" id="KW-1185">Reference proteome</keyword>
<accession>A0ABY4C8X0</accession>
<dbReference type="Proteomes" id="UP000830116">
    <property type="component" value="Chromosome"/>
</dbReference>
<feature type="chain" id="PRO_5047547697" evidence="1">
    <location>
        <begin position="21"/>
        <end position="131"/>
    </location>
</feature>
<feature type="signal peptide" evidence="1">
    <location>
        <begin position="1"/>
        <end position="20"/>
    </location>
</feature>
<keyword evidence="1" id="KW-0732">Signal</keyword>
<name>A0ABY4C8X0_9BACT</name>
<protein>
    <submittedName>
        <fullName evidence="2">Uncharacterized protein</fullName>
    </submittedName>
</protein>
<proteinExistence type="predicted"/>
<evidence type="ECO:0000256" key="1">
    <source>
        <dbReference type="SAM" id="SignalP"/>
    </source>
</evidence>